<evidence type="ECO:0000313" key="9">
    <source>
        <dbReference type="EMBL" id="MFB9444548.1"/>
    </source>
</evidence>
<reference evidence="9 10" key="1">
    <citation type="submission" date="2024-09" db="EMBL/GenBank/DDBJ databases">
        <authorList>
            <person name="Sun Q."/>
            <person name="Mori K."/>
        </authorList>
    </citation>
    <scope>NUCLEOTIDE SEQUENCE [LARGE SCALE GENOMIC DNA]</scope>
    <source>
        <strain evidence="9 10">JCM 3307</strain>
    </source>
</reference>
<feature type="transmembrane region" description="Helical" evidence="8">
    <location>
        <begin position="303"/>
        <end position="326"/>
    </location>
</feature>
<feature type="transmembrane region" description="Helical" evidence="8">
    <location>
        <begin position="376"/>
        <end position="394"/>
    </location>
</feature>
<proteinExistence type="inferred from homology"/>
<gene>
    <name evidence="9" type="ORF">ACFFTR_15835</name>
</gene>
<name>A0ABV5M6S8_9ACTN</name>
<feature type="transmembrane region" description="Helical" evidence="8">
    <location>
        <begin position="498"/>
        <end position="518"/>
    </location>
</feature>
<evidence type="ECO:0000256" key="2">
    <source>
        <dbReference type="ARBA" id="ARBA00007430"/>
    </source>
</evidence>
<feature type="transmembrane region" description="Helical" evidence="8">
    <location>
        <begin position="468"/>
        <end position="492"/>
    </location>
</feature>
<comment type="similarity">
    <text evidence="2">Belongs to the polysaccharide synthase family.</text>
</comment>
<keyword evidence="10" id="KW-1185">Reference proteome</keyword>
<keyword evidence="5 8" id="KW-1133">Transmembrane helix</keyword>
<dbReference type="CDD" id="cd13127">
    <property type="entry name" value="MATE_tuaB_like"/>
    <property type="match status" value="1"/>
</dbReference>
<feature type="transmembrane region" description="Helical" evidence="8">
    <location>
        <begin position="197"/>
        <end position="219"/>
    </location>
</feature>
<dbReference type="InterPro" id="IPR050833">
    <property type="entry name" value="Poly_Biosynth_Transport"/>
</dbReference>
<dbReference type="EMBL" id="JBHMCA010000026">
    <property type="protein sequence ID" value="MFB9444548.1"/>
    <property type="molecule type" value="Genomic_DNA"/>
</dbReference>
<comment type="subcellular location">
    <subcellularLocation>
        <location evidence="1">Cell membrane</location>
        <topology evidence="1">Multi-pass membrane protein</topology>
    </subcellularLocation>
</comment>
<dbReference type="PANTHER" id="PTHR30250:SF10">
    <property type="entry name" value="LIPOPOLYSACCHARIDE BIOSYNTHESIS PROTEIN WZXC"/>
    <property type="match status" value="1"/>
</dbReference>
<evidence type="ECO:0000256" key="7">
    <source>
        <dbReference type="SAM" id="MobiDB-lite"/>
    </source>
</evidence>
<evidence type="ECO:0000256" key="5">
    <source>
        <dbReference type="ARBA" id="ARBA00022989"/>
    </source>
</evidence>
<accession>A0ABV5M6S8</accession>
<evidence type="ECO:0000256" key="8">
    <source>
        <dbReference type="SAM" id="Phobius"/>
    </source>
</evidence>
<comment type="caution">
    <text evidence="9">The sequence shown here is derived from an EMBL/GenBank/DDBJ whole genome shotgun (WGS) entry which is preliminary data.</text>
</comment>
<evidence type="ECO:0000256" key="4">
    <source>
        <dbReference type="ARBA" id="ARBA00022692"/>
    </source>
</evidence>
<protein>
    <submittedName>
        <fullName evidence="9">Lipopolysaccharide biosynthesis protein</fullName>
    </submittedName>
</protein>
<keyword evidence="4 8" id="KW-0812">Transmembrane</keyword>
<evidence type="ECO:0000256" key="6">
    <source>
        <dbReference type="ARBA" id="ARBA00023136"/>
    </source>
</evidence>
<dbReference type="RefSeq" id="WP_223101612.1">
    <property type="nucleotide sequence ID" value="NZ_CP061913.1"/>
</dbReference>
<feature type="transmembrane region" description="Helical" evidence="8">
    <location>
        <begin position="99"/>
        <end position="123"/>
    </location>
</feature>
<feature type="transmembrane region" description="Helical" evidence="8">
    <location>
        <begin position="347"/>
        <end position="370"/>
    </location>
</feature>
<dbReference type="Pfam" id="PF13440">
    <property type="entry name" value="Polysacc_synt_3"/>
    <property type="match status" value="1"/>
</dbReference>
<organism evidence="9 10">
    <name type="scientific">Dactylosporangium vinaceum</name>
    <dbReference type="NCBI Taxonomy" id="53362"/>
    <lineage>
        <taxon>Bacteria</taxon>
        <taxon>Bacillati</taxon>
        <taxon>Actinomycetota</taxon>
        <taxon>Actinomycetes</taxon>
        <taxon>Micromonosporales</taxon>
        <taxon>Micromonosporaceae</taxon>
        <taxon>Dactylosporangium</taxon>
    </lineage>
</organism>
<evidence type="ECO:0000256" key="1">
    <source>
        <dbReference type="ARBA" id="ARBA00004651"/>
    </source>
</evidence>
<feature type="transmembrane region" description="Helical" evidence="8">
    <location>
        <begin position="166"/>
        <end position="185"/>
    </location>
</feature>
<feature type="transmembrane region" description="Helical" evidence="8">
    <location>
        <begin position="135"/>
        <end position="160"/>
    </location>
</feature>
<keyword evidence="6 8" id="KW-0472">Membrane</keyword>
<sequence length="540" mass="56198">MSIEDSPTVEHRRYQTGAESSVIGGADVDGSPTVEQRRPADDSPTVEIDPATVTGSAPQGGGLSSGMRWSGISMAGRQVFTVLFTIVLARIVGPDSFGIVAQATVYIGVVGLLLDQGFSSALIQRPIVEKDMPGAVVTVNLGIGALLAVITVAIAPAWALFMETPALTGVLMALAPTLFIRSLAITPRAMLLRGMEFRKIGIADITSAALGGAVGVTYAALGGGYWALVAQILSTDIVLAVVMLLAGAGRWPNLRMHRLKEIAGFSWRAFAAGLLINSVSRNIDNVLVGRFQGPEQLAFYGLAYRLLLLPVQLASTMIGTVLFPAFSRLAGNLTALASETAKATRALAALVLPAMALVAAAAPQIVLLLFGHDWLPAVPIVQVLATAGAFQAIYTPSHAPLVLGLGEAGLNLKLAWLTTIVSTVGIVAGLPFGAIGVAIGYTIATVALVPVEWVVRRRLVGMTVRSQIATLGPGLHVGFWMVVVYLAIAVAIDGHDLIVLIAGLIAAVAAALAVLRVAHRTQLRELLSMGNSLAGRFGRS</sequence>
<feature type="region of interest" description="Disordered" evidence="7">
    <location>
        <begin position="1"/>
        <end position="62"/>
    </location>
</feature>
<evidence type="ECO:0000313" key="10">
    <source>
        <dbReference type="Proteomes" id="UP001589608"/>
    </source>
</evidence>
<evidence type="ECO:0000256" key="3">
    <source>
        <dbReference type="ARBA" id="ARBA00022475"/>
    </source>
</evidence>
<dbReference type="PANTHER" id="PTHR30250">
    <property type="entry name" value="PST FAMILY PREDICTED COLANIC ACID TRANSPORTER"/>
    <property type="match status" value="1"/>
</dbReference>
<feature type="transmembrane region" description="Helical" evidence="8">
    <location>
        <begin position="225"/>
        <end position="245"/>
    </location>
</feature>
<dbReference type="Proteomes" id="UP001589608">
    <property type="component" value="Unassembled WGS sequence"/>
</dbReference>
<keyword evidence="3" id="KW-1003">Cell membrane</keyword>
<feature type="transmembrane region" description="Helical" evidence="8">
    <location>
        <begin position="414"/>
        <end position="432"/>
    </location>
</feature>